<dbReference type="GO" id="GO:0005544">
    <property type="term" value="F:calcium-dependent phospholipid binding"/>
    <property type="evidence" value="ECO:0007669"/>
    <property type="project" value="InterPro"/>
</dbReference>
<dbReference type="AlphaFoldDB" id="A0AA35WYR9"/>
<dbReference type="FunFam" id="2.60.40.150:FF:000042">
    <property type="entry name" value="Copine 3"/>
    <property type="match status" value="1"/>
</dbReference>
<dbReference type="PANTHER" id="PTHR10857">
    <property type="entry name" value="COPINE"/>
    <property type="match status" value="1"/>
</dbReference>
<keyword evidence="11" id="KW-0965">Cell junction</keyword>
<evidence type="ECO:0000256" key="3">
    <source>
        <dbReference type="ARBA" id="ARBA00004246"/>
    </source>
</evidence>
<dbReference type="FunFam" id="2.60.40.150:FF:000099">
    <property type="entry name" value="Copine 3"/>
    <property type="match status" value="1"/>
</dbReference>
<keyword evidence="20" id="KW-1185">Reference proteome</keyword>
<evidence type="ECO:0000259" key="18">
    <source>
        <dbReference type="PROSITE" id="PS50004"/>
    </source>
</evidence>
<evidence type="ECO:0000256" key="14">
    <source>
        <dbReference type="ARBA" id="ARBA00058857"/>
    </source>
</evidence>
<evidence type="ECO:0000256" key="13">
    <source>
        <dbReference type="ARBA" id="ARBA00023242"/>
    </source>
</evidence>
<feature type="domain" description="C2" evidence="18">
    <location>
        <begin position="1"/>
        <end position="127"/>
    </location>
</feature>
<dbReference type="InterPro" id="IPR035892">
    <property type="entry name" value="C2_domain_sf"/>
</dbReference>
<dbReference type="GO" id="GO:0071277">
    <property type="term" value="P:cellular response to calcium ion"/>
    <property type="evidence" value="ECO:0007669"/>
    <property type="project" value="TreeGrafter"/>
</dbReference>
<dbReference type="SUPFAM" id="SSF49562">
    <property type="entry name" value="C2 domain (Calcium/lipid-binding domain, CaLB)"/>
    <property type="match status" value="2"/>
</dbReference>
<name>A0AA35WYR9_GEOBA</name>
<dbReference type="GO" id="GO:0005634">
    <property type="term" value="C:nucleus"/>
    <property type="evidence" value="ECO:0007669"/>
    <property type="project" value="UniProtKB-SubCell"/>
</dbReference>
<evidence type="ECO:0000256" key="1">
    <source>
        <dbReference type="ARBA" id="ARBA00004123"/>
    </source>
</evidence>
<dbReference type="PANTHER" id="PTHR10857:SF102">
    <property type="entry name" value="C2 DOMAIN-CONTAINING PROTEIN"/>
    <property type="match status" value="1"/>
</dbReference>
<dbReference type="EMBL" id="CASHTH010002963">
    <property type="protein sequence ID" value="CAI8037854.1"/>
    <property type="molecule type" value="Genomic_DNA"/>
</dbReference>
<evidence type="ECO:0000256" key="15">
    <source>
        <dbReference type="ARBA" id="ARBA00065466"/>
    </source>
</evidence>
<keyword evidence="10" id="KW-0106">Calcium</keyword>
<evidence type="ECO:0000256" key="9">
    <source>
        <dbReference type="ARBA" id="ARBA00022737"/>
    </source>
</evidence>
<keyword evidence="5" id="KW-1003">Cell membrane</keyword>
<dbReference type="InterPro" id="IPR037768">
    <property type="entry name" value="C2B_Copine"/>
</dbReference>
<dbReference type="Pfam" id="PF00168">
    <property type="entry name" value="C2"/>
    <property type="match status" value="2"/>
</dbReference>
<dbReference type="Pfam" id="PF07002">
    <property type="entry name" value="Copine"/>
    <property type="match status" value="1"/>
</dbReference>
<comment type="subunit">
    <text evidence="15">Monomer. Interacts with ERBB2 (preferentially with the tyrosine phosphorylated form); this interaction occurs at the cell membrane and is increased in a growth factor heregulin-dependent manner. Interacts with SHC1; this interaction may mediate the binding of CPNE3 with ERBB2. Interacts with RACK1.</text>
</comment>
<dbReference type="GO" id="GO:0046872">
    <property type="term" value="F:metal ion binding"/>
    <property type="evidence" value="ECO:0007669"/>
    <property type="project" value="UniProtKB-KW"/>
</dbReference>
<dbReference type="SMART" id="SM00239">
    <property type="entry name" value="C2"/>
    <property type="match status" value="2"/>
</dbReference>
<evidence type="ECO:0000256" key="4">
    <source>
        <dbReference type="ARBA" id="ARBA00004496"/>
    </source>
</evidence>
<dbReference type="GO" id="GO:0005925">
    <property type="term" value="C:focal adhesion"/>
    <property type="evidence" value="ECO:0007669"/>
    <property type="project" value="UniProtKB-SubCell"/>
</dbReference>
<comment type="caution">
    <text evidence="19">The sequence shown here is derived from an EMBL/GenBank/DDBJ whole genome shotgun (WGS) entry which is preliminary data.</text>
</comment>
<accession>A0AA35WYR9</accession>
<protein>
    <recommendedName>
        <fullName evidence="16">Copine-3</fullName>
    </recommendedName>
    <alternativeName>
        <fullName evidence="17">Copine III</fullName>
    </alternativeName>
</protein>
<dbReference type="GO" id="GO:0005737">
    <property type="term" value="C:cytoplasm"/>
    <property type="evidence" value="ECO:0007669"/>
    <property type="project" value="UniProtKB-SubCell"/>
</dbReference>
<dbReference type="CDD" id="cd04047">
    <property type="entry name" value="C2B_Copine"/>
    <property type="match status" value="1"/>
</dbReference>
<gene>
    <name evidence="19" type="ORF">GBAR_LOCUS21151</name>
</gene>
<dbReference type="InterPro" id="IPR010734">
    <property type="entry name" value="Copine_C"/>
</dbReference>
<dbReference type="CDD" id="cd04048">
    <property type="entry name" value="C2A_Copine"/>
    <property type="match status" value="1"/>
</dbReference>
<dbReference type="PROSITE" id="PS50004">
    <property type="entry name" value="C2"/>
    <property type="match status" value="2"/>
</dbReference>
<evidence type="ECO:0000256" key="6">
    <source>
        <dbReference type="ARBA" id="ARBA00022490"/>
    </source>
</evidence>
<organism evidence="19 20">
    <name type="scientific">Geodia barretti</name>
    <name type="common">Barrett's horny sponge</name>
    <dbReference type="NCBI Taxonomy" id="519541"/>
    <lineage>
        <taxon>Eukaryota</taxon>
        <taxon>Metazoa</taxon>
        <taxon>Porifera</taxon>
        <taxon>Demospongiae</taxon>
        <taxon>Heteroscleromorpha</taxon>
        <taxon>Tetractinellida</taxon>
        <taxon>Astrophorina</taxon>
        <taxon>Geodiidae</taxon>
        <taxon>Geodia</taxon>
    </lineage>
</organism>
<keyword evidence="9" id="KW-0677">Repeat</keyword>
<evidence type="ECO:0000256" key="16">
    <source>
        <dbReference type="ARBA" id="ARBA00074834"/>
    </source>
</evidence>
<evidence type="ECO:0000256" key="10">
    <source>
        <dbReference type="ARBA" id="ARBA00022837"/>
    </source>
</evidence>
<comment type="subcellular location">
    <subcellularLocation>
        <location evidence="3">Cell junction</location>
        <location evidence="3">Focal adhesion</location>
    </subcellularLocation>
    <subcellularLocation>
        <location evidence="2">Cell membrane</location>
    </subcellularLocation>
    <subcellularLocation>
        <location evidence="4">Cytoplasm</location>
    </subcellularLocation>
    <subcellularLocation>
        <location evidence="1">Nucleus</location>
    </subcellularLocation>
</comment>
<keyword evidence="6" id="KW-0963">Cytoplasm</keyword>
<proteinExistence type="predicted"/>
<evidence type="ECO:0000256" key="12">
    <source>
        <dbReference type="ARBA" id="ARBA00023136"/>
    </source>
</evidence>
<evidence type="ECO:0000256" key="17">
    <source>
        <dbReference type="ARBA" id="ARBA00076171"/>
    </source>
</evidence>
<feature type="domain" description="C2" evidence="18">
    <location>
        <begin position="139"/>
        <end position="262"/>
    </location>
</feature>
<dbReference type="InterPro" id="IPR000008">
    <property type="entry name" value="C2_dom"/>
</dbReference>
<dbReference type="InterPro" id="IPR045052">
    <property type="entry name" value="Copine"/>
</dbReference>
<evidence type="ECO:0000256" key="11">
    <source>
        <dbReference type="ARBA" id="ARBA00022949"/>
    </source>
</evidence>
<evidence type="ECO:0000256" key="7">
    <source>
        <dbReference type="ARBA" id="ARBA00022553"/>
    </source>
</evidence>
<evidence type="ECO:0000256" key="2">
    <source>
        <dbReference type="ARBA" id="ARBA00004236"/>
    </source>
</evidence>
<evidence type="ECO:0000256" key="5">
    <source>
        <dbReference type="ARBA" id="ARBA00022475"/>
    </source>
</evidence>
<reference evidence="19" key="1">
    <citation type="submission" date="2023-03" db="EMBL/GenBank/DDBJ databases">
        <authorList>
            <person name="Steffen K."/>
            <person name="Cardenas P."/>
        </authorList>
    </citation>
    <scope>NUCLEOTIDE SEQUENCE</scope>
</reference>
<keyword evidence="13" id="KW-0539">Nucleus</keyword>
<evidence type="ECO:0000313" key="19">
    <source>
        <dbReference type="EMBL" id="CAI8037854.1"/>
    </source>
</evidence>
<evidence type="ECO:0000256" key="8">
    <source>
        <dbReference type="ARBA" id="ARBA00022723"/>
    </source>
</evidence>
<dbReference type="Gene3D" id="2.60.40.150">
    <property type="entry name" value="C2 domain"/>
    <property type="match status" value="2"/>
</dbReference>
<keyword evidence="8" id="KW-0479">Metal-binding</keyword>
<comment type="function">
    <text evidence="14">Calcium-dependent phospholipid-binding protein that plays a role in ERBB2-mediated tumor cell migration in response to growth factor heregulin stimulation.</text>
</comment>
<dbReference type="Proteomes" id="UP001174909">
    <property type="component" value="Unassembled WGS sequence"/>
</dbReference>
<evidence type="ECO:0000313" key="20">
    <source>
        <dbReference type="Proteomes" id="UP001174909"/>
    </source>
</evidence>
<dbReference type="GO" id="GO:0005886">
    <property type="term" value="C:plasma membrane"/>
    <property type="evidence" value="ECO:0007669"/>
    <property type="project" value="UniProtKB-SubCell"/>
</dbReference>
<keyword evidence="7" id="KW-0597">Phosphoprotein</keyword>
<keyword evidence="12" id="KW-0472">Membrane</keyword>
<sequence>MAASYPPQQVPVTSVPSTRVELHLSCKKLKDMDLLSKSDPIVSVLVKDAKSSSWKEHSRTERIQNCLDPEFSKAIQMEYRFEELQVLRFVVYDVDNVSPTLEDDDFLGQVEVSLGNVVSVGSTTLNLQKKNETGEGKGDLGTITIRAEEVSQLQYMLELKFSAQGLDKKDFLGKSDPYLEFAKENPDGSYTTTHRTQVIKNTLNPVWPQFEISSQTLCSSDVERRIKVTCYDWDNDGSHDLIGVFTTSLSELMEGQRKRAKLAWECINPKKQSKRKYKNSGTVNLDSVKVVRAHSFLDYVMGGCQINFTVGIDFTGSNGNPRSPSSLHYIDPHKPNEYTTALIAVGEVCQDYDRLYLLYILTCTGFPLSCVAS</sequence>